<evidence type="ECO:0000313" key="2">
    <source>
        <dbReference type="Proteomes" id="UP000032142"/>
    </source>
</evidence>
<evidence type="ECO:0000313" key="1">
    <source>
        <dbReference type="EMBL" id="KHG10325.1"/>
    </source>
</evidence>
<reference evidence="2" key="1">
    <citation type="submission" date="2014-09" db="EMBL/GenBank/DDBJ databases">
        <authorList>
            <person name="Mudge J."/>
            <person name="Ramaraj T."/>
            <person name="Lindquist I.E."/>
            <person name="Bharti A.K."/>
            <person name="Sundararajan A."/>
            <person name="Cameron C.T."/>
            <person name="Woodward J.E."/>
            <person name="May G.D."/>
            <person name="Brubaker C."/>
            <person name="Broadhvest J."/>
            <person name="Wilkins T.A."/>
        </authorList>
    </citation>
    <scope>NUCLEOTIDE SEQUENCE</scope>
    <source>
        <strain evidence="2">cv. AKA8401</strain>
    </source>
</reference>
<sequence>MATCKHATASAANPVHFCIEVYFAETLNWGLPFCSIRLEASFPHLMLFSSCKYCKLNLAVSAPEIFLPSWIHLFLANQIAHMAQKKDRQISVLIAFSKDMVSVLYTLLTSRAYCIIKSCFGSTSFSGQRVKDVTPDVSASTVFTTYSAV</sequence>
<organism evidence="1 2">
    <name type="scientific">Gossypium arboreum</name>
    <name type="common">Tree cotton</name>
    <name type="synonym">Gossypium nanking</name>
    <dbReference type="NCBI Taxonomy" id="29729"/>
    <lineage>
        <taxon>Eukaryota</taxon>
        <taxon>Viridiplantae</taxon>
        <taxon>Streptophyta</taxon>
        <taxon>Embryophyta</taxon>
        <taxon>Tracheophyta</taxon>
        <taxon>Spermatophyta</taxon>
        <taxon>Magnoliopsida</taxon>
        <taxon>eudicotyledons</taxon>
        <taxon>Gunneridae</taxon>
        <taxon>Pentapetalae</taxon>
        <taxon>rosids</taxon>
        <taxon>malvids</taxon>
        <taxon>Malvales</taxon>
        <taxon>Malvaceae</taxon>
        <taxon>Malvoideae</taxon>
        <taxon>Gossypium</taxon>
    </lineage>
</organism>
<dbReference type="AlphaFoldDB" id="A0A0B0NBZ4"/>
<dbReference type="Proteomes" id="UP000032142">
    <property type="component" value="Unassembled WGS sequence"/>
</dbReference>
<protein>
    <submittedName>
        <fullName evidence="1">Uncharacterized protein</fullName>
    </submittedName>
</protein>
<keyword evidence="2" id="KW-1185">Reference proteome</keyword>
<gene>
    <name evidence="1" type="ORF">F383_13959</name>
</gene>
<proteinExistence type="predicted"/>
<dbReference type="EMBL" id="KN393638">
    <property type="protein sequence ID" value="KHG10325.1"/>
    <property type="molecule type" value="Genomic_DNA"/>
</dbReference>
<name>A0A0B0NBZ4_GOSAR</name>
<accession>A0A0B0NBZ4</accession>